<name>A0ACB6QIJ2_9PLEO</name>
<protein>
    <submittedName>
        <fullName evidence="1">Uncharacterized protein</fullName>
    </submittedName>
</protein>
<dbReference type="Proteomes" id="UP000799755">
    <property type="component" value="Unassembled WGS sequence"/>
</dbReference>
<reference evidence="1" key="1">
    <citation type="journal article" date="2020" name="Stud. Mycol.">
        <title>101 Dothideomycetes genomes: a test case for predicting lifestyles and emergence of pathogens.</title>
        <authorList>
            <person name="Haridas S."/>
            <person name="Albert R."/>
            <person name="Binder M."/>
            <person name="Bloem J."/>
            <person name="Labutti K."/>
            <person name="Salamov A."/>
            <person name="Andreopoulos B."/>
            <person name="Baker S."/>
            <person name="Barry K."/>
            <person name="Bills G."/>
            <person name="Bluhm B."/>
            <person name="Cannon C."/>
            <person name="Castanera R."/>
            <person name="Culley D."/>
            <person name="Daum C."/>
            <person name="Ezra D."/>
            <person name="Gonzalez J."/>
            <person name="Henrissat B."/>
            <person name="Kuo A."/>
            <person name="Liang C."/>
            <person name="Lipzen A."/>
            <person name="Lutzoni F."/>
            <person name="Magnuson J."/>
            <person name="Mondo S."/>
            <person name="Nolan M."/>
            <person name="Ohm R."/>
            <person name="Pangilinan J."/>
            <person name="Park H.-J."/>
            <person name="Ramirez L."/>
            <person name="Alfaro M."/>
            <person name="Sun H."/>
            <person name="Tritt A."/>
            <person name="Yoshinaga Y."/>
            <person name="Zwiers L.-H."/>
            <person name="Turgeon B."/>
            <person name="Goodwin S."/>
            <person name="Spatafora J."/>
            <person name="Crous P."/>
            <person name="Grigoriev I."/>
        </authorList>
    </citation>
    <scope>NUCLEOTIDE SEQUENCE</scope>
    <source>
        <strain evidence="1">ATCC 200398</strain>
    </source>
</reference>
<proteinExistence type="predicted"/>
<comment type="caution">
    <text evidence="1">The sequence shown here is derived from an EMBL/GenBank/DDBJ whole genome shotgun (WGS) entry which is preliminary data.</text>
</comment>
<sequence>MDHLHLKEIGKTYGASWAPTRAWFQGLMPTPRSALGLIRLCAGAITARAPADFVRIEQHGSRATVTTEAGREDPALRWFTQTLNAHDASTQIRMPVSGASSPFTYSQDFHTGRMHCGEGDWLSVSAQIAKVSGATASFKLDFDKNSPKRIFAKMEPVAREVATQLPNSAEEVDQDFVDHVSQSTRPNCDAPAHLRGPLLGQPMHVRQGFASEAGLSRTEKPPRTEAEEGPHISRMFARFIPLIRQLEREDRSSSWFQRQVSPTKPGLIMFHTGYSPITDPIFAAFSVDMSSEFFTWTHFLQLLDPPDIVTFRSAALQPGCYSVTSRDEKICFRRFLGCFSPKNYEAKPAMIELSPLARSARFVVNETPQNHVVAESINFWVESFRSMKKDQRKTGCLFTIQLIRECSMTPRRDGRLTDA</sequence>
<gene>
    <name evidence="1" type="ORF">BDR25DRAFT_395809</name>
</gene>
<evidence type="ECO:0000313" key="2">
    <source>
        <dbReference type="Proteomes" id="UP000799755"/>
    </source>
</evidence>
<organism evidence="1 2">
    <name type="scientific">Lindgomyces ingoldianus</name>
    <dbReference type="NCBI Taxonomy" id="673940"/>
    <lineage>
        <taxon>Eukaryota</taxon>
        <taxon>Fungi</taxon>
        <taxon>Dikarya</taxon>
        <taxon>Ascomycota</taxon>
        <taxon>Pezizomycotina</taxon>
        <taxon>Dothideomycetes</taxon>
        <taxon>Pleosporomycetidae</taxon>
        <taxon>Pleosporales</taxon>
        <taxon>Lindgomycetaceae</taxon>
        <taxon>Lindgomyces</taxon>
    </lineage>
</organism>
<accession>A0ACB6QIJ2</accession>
<evidence type="ECO:0000313" key="1">
    <source>
        <dbReference type="EMBL" id="KAF2466330.1"/>
    </source>
</evidence>
<dbReference type="EMBL" id="MU003525">
    <property type="protein sequence ID" value="KAF2466330.1"/>
    <property type="molecule type" value="Genomic_DNA"/>
</dbReference>
<keyword evidence="2" id="KW-1185">Reference proteome</keyword>